<dbReference type="Gene3D" id="3.40.50.720">
    <property type="entry name" value="NAD(P)-binding Rossmann-like Domain"/>
    <property type="match status" value="1"/>
</dbReference>
<protein>
    <submittedName>
        <fullName evidence="5">Short-chain dehydrogenase</fullName>
    </submittedName>
</protein>
<proteinExistence type="inferred from homology"/>
<evidence type="ECO:0000256" key="2">
    <source>
        <dbReference type="ARBA" id="ARBA00023002"/>
    </source>
</evidence>
<evidence type="ECO:0000313" key="5">
    <source>
        <dbReference type="EMBL" id="GLH97163.1"/>
    </source>
</evidence>
<evidence type="ECO:0000313" key="6">
    <source>
        <dbReference type="Proteomes" id="UP001144280"/>
    </source>
</evidence>
<dbReference type="InterPro" id="IPR002347">
    <property type="entry name" value="SDR_fam"/>
</dbReference>
<keyword evidence="4" id="KW-1133">Transmembrane helix</keyword>
<dbReference type="Proteomes" id="UP001144280">
    <property type="component" value="Unassembled WGS sequence"/>
</dbReference>
<keyword evidence="6" id="KW-1185">Reference proteome</keyword>
<keyword evidence="4" id="KW-0472">Membrane</keyword>
<evidence type="ECO:0000256" key="3">
    <source>
        <dbReference type="RuleBase" id="RU000363"/>
    </source>
</evidence>
<dbReference type="NCBIfam" id="NF005495">
    <property type="entry name" value="PRK07109.1"/>
    <property type="match status" value="1"/>
</dbReference>
<evidence type="ECO:0000256" key="4">
    <source>
        <dbReference type="SAM" id="Phobius"/>
    </source>
</evidence>
<reference evidence="5" key="1">
    <citation type="submission" date="2022-12" db="EMBL/GenBank/DDBJ databases">
        <title>New Phytohabitans aurantiacus sp. RD004123 nov., an actinomycete isolated from soil.</title>
        <authorList>
            <person name="Triningsih D.W."/>
            <person name="Harunari E."/>
            <person name="Igarashi Y."/>
        </authorList>
    </citation>
    <scope>NUCLEOTIDE SEQUENCE</scope>
    <source>
        <strain evidence="5">RD004123</strain>
    </source>
</reference>
<feature type="transmembrane region" description="Helical" evidence="4">
    <location>
        <begin position="295"/>
        <end position="314"/>
    </location>
</feature>
<evidence type="ECO:0000256" key="1">
    <source>
        <dbReference type="ARBA" id="ARBA00006484"/>
    </source>
</evidence>
<keyword evidence="2" id="KW-0560">Oxidoreductase</keyword>
<keyword evidence="4" id="KW-0812">Transmembrane</keyword>
<organism evidence="5 6">
    <name type="scientific">Phytohabitans aurantiacus</name>
    <dbReference type="NCBI Taxonomy" id="3016789"/>
    <lineage>
        <taxon>Bacteria</taxon>
        <taxon>Bacillati</taxon>
        <taxon>Actinomycetota</taxon>
        <taxon>Actinomycetes</taxon>
        <taxon>Micromonosporales</taxon>
        <taxon>Micromonosporaceae</taxon>
    </lineage>
</organism>
<dbReference type="PRINTS" id="PR00081">
    <property type="entry name" value="GDHRDH"/>
</dbReference>
<comment type="caution">
    <text evidence="5">The sequence shown here is derived from an EMBL/GenBank/DDBJ whole genome shotgun (WGS) entry which is preliminary data.</text>
</comment>
<comment type="similarity">
    <text evidence="1 3">Belongs to the short-chain dehydrogenases/reductases (SDR) family.</text>
</comment>
<sequence length="319" mass="33452">MVVTGASSGIGAATAHELARRGAAVVLAARSVDALETVADECHSLGGRAVPVPTDVTDLAAVERLATRAAAVFGRVDAWVNNAAVSVYGRIDEVPVDQWRRVIDVILMGSAYGVRAALPYLRAAGGGVLVNNASVLAGVTMPYITAYDTAKHGVRGLSNTVRQELRAAGDHTISVCTVLPASIDTPFFRHAANHTGRELRPPPPVYPPEVAARTIVRAIQRPTREAYAGAAARALEFQWRMAPALTERLLGMYAARFQFGPSPAAPTTGALFAEGVADARQDGGWHGRRRRAVRATAALGLAAGTAAGTVAAVARRVRR</sequence>
<dbReference type="Pfam" id="PF00106">
    <property type="entry name" value="adh_short"/>
    <property type="match status" value="1"/>
</dbReference>
<dbReference type="PANTHER" id="PTHR44196:SF1">
    <property type="entry name" value="DEHYDROGENASE_REDUCTASE SDR FAMILY MEMBER 7B"/>
    <property type="match status" value="1"/>
</dbReference>
<dbReference type="SUPFAM" id="SSF51735">
    <property type="entry name" value="NAD(P)-binding Rossmann-fold domains"/>
    <property type="match status" value="1"/>
</dbReference>
<dbReference type="PANTHER" id="PTHR44196">
    <property type="entry name" value="DEHYDROGENASE/REDUCTASE SDR FAMILY MEMBER 7B"/>
    <property type="match status" value="1"/>
</dbReference>
<accession>A0ABQ5QRB7</accession>
<dbReference type="PRINTS" id="PR00080">
    <property type="entry name" value="SDRFAMILY"/>
</dbReference>
<dbReference type="InterPro" id="IPR036291">
    <property type="entry name" value="NAD(P)-bd_dom_sf"/>
</dbReference>
<dbReference type="EMBL" id="BSDI01000009">
    <property type="protein sequence ID" value="GLH97163.1"/>
    <property type="molecule type" value="Genomic_DNA"/>
</dbReference>
<gene>
    <name evidence="5" type="ORF">Pa4123_24380</name>
</gene>
<name>A0ABQ5QRB7_9ACTN</name>